<evidence type="ECO:0000256" key="1">
    <source>
        <dbReference type="SAM" id="SignalP"/>
    </source>
</evidence>
<evidence type="ECO:0000313" key="2">
    <source>
        <dbReference type="EMBL" id="XCD17855.1"/>
    </source>
</evidence>
<dbReference type="AlphaFoldDB" id="A0AAU8BMC7"/>
<organism evidence="2">
    <name type="scientific">Vibrio chaetopteri</name>
    <dbReference type="NCBI Taxonomy" id="3016528"/>
    <lineage>
        <taxon>Bacteria</taxon>
        <taxon>Pseudomonadati</taxon>
        <taxon>Pseudomonadota</taxon>
        <taxon>Gammaproteobacteria</taxon>
        <taxon>Vibrionales</taxon>
        <taxon>Vibrionaceae</taxon>
        <taxon>Vibrio</taxon>
    </lineage>
</organism>
<feature type="signal peptide" evidence="1">
    <location>
        <begin position="1"/>
        <end position="20"/>
    </location>
</feature>
<protein>
    <recommendedName>
        <fullName evidence="3">Methyl-accepting chemotaxis protein</fullName>
    </recommendedName>
</protein>
<accession>A0AAU8BMC7</accession>
<reference evidence="2" key="1">
    <citation type="submission" date="2023-01" db="EMBL/GenBank/DDBJ databases">
        <title>Vibrio sp. CB1-14 genome sequencing.</title>
        <authorList>
            <person name="Otstavnykh N."/>
            <person name="Isaeva M."/>
            <person name="Meleshko D."/>
        </authorList>
    </citation>
    <scope>NUCLEOTIDE SEQUENCE</scope>
    <source>
        <strain evidence="2">CB1-14</strain>
    </source>
</reference>
<dbReference type="KEGG" id="vck:PG915_21445"/>
<feature type="chain" id="PRO_5043986450" description="Methyl-accepting chemotaxis protein" evidence="1">
    <location>
        <begin position="21"/>
        <end position="88"/>
    </location>
</feature>
<name>A0AAU8BMC7_9VIBR</name>
<evidence type="ECO:0008006" key="3">
    <source>
        <dbReference type="Google" id="ProtNLM"/>
    </source>
</evidence>
<dbReference type="EMBL" id="CP115921">
    <property type="protein sequence ID" value="XCD17855.1"/>
    <property type="molecule type" value="Genomic_DNA"/>
</dbReference>
<proteinExistence type="predicted"/>
<gene>
    <name evidence="2" type="ORF">PG915_21445</name>
</gene>
<keyword evidence="1" id="KW-0732">Signal</keyword>
<sequence length="88" mass="9689">MKSLLVSTLGVIAITSSAFAAANTLDKQEWSEDLHHDMTAMKHEAVADISQLNLTEIEARDERIVKRIKAEQSQLVNSHCQGDDAPKS</sequence>
<dbReference type="RefSeq" id="WP_353499027.1">
    <property type="nucleotide sequence ID" value="NZ_CP115921.1"/>
</dbReference>